<feature type="domain" description="MacB-like periplasmic core" evidence="10">
    <location>
        <begin position="27"/>
        <end position="232"/>
    </location>
</feature>
<accession>A0A369CFQ8</accession>
<gene>
    <name evidence="11" type="ORF">DFQ59_104110</name>
</gene>
<keyword evidence="4" id="KW-1003">Cell membrane</keyword>
<dbReference type="GO" id="GO:0042953">
    <property type="term" value="P:lipoprotein transport"/>
    <property type="evidence" value="ECO:0007669"/>
    <property type="project" value="InterPro"/>
</dbReference>
<dbReference type="GO" id="GO:0044874">
    <property type="term" value="P:lipoprotein localization to outer membrane"/>
    <property type="evidence" value="ECO:0007669"/>
    <property type="project" value="TreeGrafter"/>
</dbReference>
<evidence type="ECO:0000256" key="4">
    <source>
        <dbReference type="ARBA" id="ARBA00022475"/>
    </source>
</evidence>
<dbReference type="Proteomes" id="UP000252707">
    <property type="component" value="Unassembled WGS sequence"/>
</dbReference>
<dbReference type="OrthoDB" id="9808461at2"/>
<dbReference type="AlphaFoldDB" id="A0A369CFQ8"/>
<keyword evidence="7 8" id="KW-0472">Membrane</keyword>
<dbReference type="PANTHER" id="PTHR30489">
    <property type="entry name" value="LIPOPROTEIN-RELEASING SYSTEM TRANSMEMBRANE PROTEIN LOLE"/>
    <property type="match status" value="1"/>
</dbReference>
<feature type="domain" description="ABC3 transporter permease C-terminal" evidence="9">
    <location>
        <begin position="276"/>
        <end position="409"/>
    </location>
</feature>
<evidence type="ECO:0000256" key="2">
    <source>
        <dbReference type="ARBA" id="ARBA00005236"/>
    </source>
</evidence>
<dbReference type="InterPro" id="IPR025857">
    <property type="entry name" value="MacB_PCD"/>
</dbReference>
<organism evidence="11 12">
    <name type="scientific">Thioalbus denitrificans</name>
    <dbReference type="NCBI Taxonomy" id="547122"/>
    <lineage>
        <taxon>Bacteria</taxon>
        <taxon>Pseudomonadati</taxon>
        <taxon>Pseudomonadota</taxon>
        <taxon>Gammaproteobacteria</taxon>
        <taxon>Chromatiales</taxon>
        <taxon>Ectothiorhodospiraceae</taxon>
        <taxon>Thioalbus</taxon>
    </lineage>
</organism>
<evidence type="ECO:0000256" key="6">
    <source>
        <dbReference type="ARBA" id="ARBA00022989"/>
    </source>
</evidence>
<dbReference type="InterPro" id="IPR051447">
    <property type="entry name" value="Lipoprotein-release_system"/>
</dbReference>
<evidence type="ECO:0000256" key="5">
    <source>
        <dbReference type="ARBA" id="ARBA00022692"/>
    </source>
</evidence>
<feature type="transmembrane region" description="Helical" evidence="8">
    <location>
        <begin position="318"/>
        <end position="344"/>
    </location>
</feature>
<feature type="transmembrane region" description="Helical" evidence="8">
    <location>
        <begin position="382"/>
        <end position="402"/>
    </location>
</feature>
<evidence type="ECO:0000256" key="3">
    <source>
        <dbReference type="ARBA" id="ARBA00022448"/>
    </source>
</evidence>
<evidence type="ECO:0000256" key="1">
    <source>
        <dbReference type="ARBA" id="ARBA00004651"/>
    </source>
</evidence>
<name>A0A369CFQ8_9GAMM</name>
<feature type="transmembrane region" description="Helical" evidence="8">
    <location>
        <begin position="273"/>
        <end position="297"/>
    </location>
</feature>
<feature type="transmembrane region" description="Helical" evidence="8">
    <location>
        <begin position="21"/>
        <end position="48"/>
    </location>
</feature>
<proteinExistence type="inferred from homology"/>
<dbReference type="Pfam" id="PF02687">
    <property type="entry name" value="FtsX"/>
    <property type="match status" value="1"/>
</dbReference>
<comment type="caution">
    <text evidence="11">The sequence shown here is derived from an EMBL/GenBank/DDBJ whole genome shotgun (WGS) entry which is preliminary data.</text>
</comment>
<dbReference type="NCBIfam" id="TIGR02212">
    <property type="entry name" value="lolCE"/>
    <property type="match status" value="1"/>
</dbReference>
<protein>
    <submittedName>
        <fullName evidence="11">Lipoprotein-releasing system permease protein</fullName>
    </submittedName>
</protein>
<evidence type="ECO:0000313" key="11">
    <source>
        <dbReference type="EMBL" id="RCX30674.1"/>
    </source>
</evidence>
<dbReference type="Pfam" id="PF12704">
    <property type="entry name" value="MacB_PCD"/>
    <property type="match status" value="1"/>
</dbReference>
<comment type="similarity">
    <text evidence="2">Belongs to the ABC-4 integral membrane protein family. LolC/E subfamily.</text>
</comment>
<dbReference type="InterPro" id="IPR011925">
    <property type="entry name" value="LolCE_TM"/>
</dbReference>
<dbReference type="EMBL" id="QPJY01000004">
    <property type="protein sequence ID" value="RCX30674.1"/>
    <property type="molecule type" value="Genomic_DNA"/>
</dbReference>
<reference evidence="11 12" key="1">
    <citation type="submission" date="2018-07" db="EMBL/GenBank/DDBJ databases">
        <title>Genomic Encyclopedia of Type Strains, Phase IV (KMG-IV): sequencing the most valuable type-strain genomes for metagenomic binning, comparative biology and taxonomic classification.</title>
        <authorList>
            <person name="Goeker M."/>
        </authorList>
    </citation>
    <scope>NUCLEOTIDE SEQUENCE [LARGE SCALE GENOMIC DNA]</scope>
    <source>
        <strain evidence="11 12">DSM 26407</strain>
    </source>
</reference>
<comment type="subcellular location">
    <subcellularLocation>
        <location evidence="1">Cell membrane</location>
        <topology evidence="1">Multi-pass membrane protein</topology>
    </subcellularLocation>
</comment>
<evidence type="ECO:0000259" key="10">
    <source>
        <dbReference type="Pfam" id="PF12704"/>
    </source>
</evidence>
<dbReference type="GO" id="GO:0098797">
    <property type="term" value="C:plasma membrane protein complex"/>
    <property type="evidence" value="ECO:0007669"/>
    <property type="project" value="TreeGrafter"/>
</dbReference>
<evidence type="ECO:0000259" key="9">
    <source>
        <dbReference type="Pfam" id="PF02687"/>
    </source>
</evidence>
<dbReference type="RefSeq" id="WP_114279662.1">
    <property type="nucleotide sequence ID" value="NZ_QPJY01000004.1"/>
</dbReference>
<sequence>MFRPLELFVGLRYTRAKRRNHFISFISLISMLGVALGVAALITVLSVMNGFEKELRERILGMAAHVTITGAEGEVRDWRAVAAPAGRDARVLDAAPFVSGQGMLSRGNAVHGVLVRGIDPALEPGVSDVGAKMVAGSLDALGAGEFAIVLGRELAYTLGAGIGDKVTLLIPQANVTVVGVEPRMKRFTVVGLFEVGMYDYDSALALLNLEDAARLFRLDAGAVSGVRLKLDDLYAAPLVVRELAGALPPGYRLTDWTRQHANFFRAIRIEKTVMFVILLLIVAVAAFNIVSTLVMTVTDKTSDIAILRTLGTTPRRIMLIFMVQGSLIGAIGTLIGVAGGVALALNVETIVPAIEHLFGIQFLSADVYYISELPSDMHWSDVLRISAASLGMGFFATLYPAWRASRTQPAEALRYE</sequence>
<evidence type="ECO:0000256" key="8">
    <source>
        <dbReference type="SAM" id="Phobius"/>
    </source>
</evidence>
<keyword evidence="5 8" id="KW-0812">Transmembrane</keyword>
<keyword evidence="3" id="KW-0813">Transport</keyword>
<dbReference type="PANTHER" id="PTHR30489:SF0">
    <property type="entry name" value="LIPOPROTEIN-RELEASING SYSTEM TRANSMEMBRANE PROTEIN LOLE"/>
    <property type="match status" value="1"/>
</dbReference>
<keyword evidence="12" id="KW-1185">Reference proteome</keyword>
<dbReference type="InterPro" id="IPR003838">
    <property type="entry name" value="ABC3_permease_C"/>
</dbReference>
<keyword evidence="11" id="KW-0449">Lipoprotein</keyword>
<evidence type="ECO:0000313" key="12">
    <source>
        <dbReference type="Proteomes" id="UP000252707"/>
    </source>
</evidence>
<evidence type="ECO:0000256" key="7">
    <source>
        <dbReference type="ARBA" id="ARBA00023136"/>
    </source>
</evidence>
<keyword evidence="6 8" id="KW-1133">Transmembrane helix</keyword>